<feature type="compositionally biased region" description="Low complexity" evidence="1">
    <location>
        <begin position="1"/>
        <end position="17"/>
    </location>
</feature>
<dbReference type="EMBL" id="LVLJ01004128">
    <property type="protein sequence ID" value="OAE18155.1"/>
    <property type="molecule type" value="Genomic_DNA"/>
</dbReference>
<sequence length="143" mass="15835">MSRIAIPSAASSPSPDRAILEDVGRTGSPRRRHQQCFEPRRKKGSLVAGARSVVDPGDKHLYHQREQLPDDLVGLIMAFEELRDSQVGTKPTSEVSQREHPCLHVNRFKVMQALTLLLSPIGTTSESLHFLSKTGHRDATFGV</sequence>
<evidence type="ECO:0000313" key="2">
    <source>
        <dbReference type="EMBL" id="OAE18155.1"/>
    </source>
</evidence>
<evidence type="ECO:0000256" key="1">
    <source>
        <dbReference type="SAM" id="MobiDB-lite"/>
    </source>
</evidence>
<dbReference type="Proteomes" id="UP000077202">
    <property type="component" value="Unassembled WGS sequence"/>
</dbReference>
<reference evidence="2" key="1">
    <citation type="submission" date="2016-03" db="EMBL/GenBank/DDBJ databases">
        <title>Mechanisms controlling the formation of the plant cell surface in tip-growing cells are functionally conserved among land plants.</title>
        <authorList>
            <person name="Honkanen S."/>
            <person name="Jones V.A."/>
            <person name="Morieri G."/>
            <person name="Champion C."/>
            <person name="Hetherington A.J."/>
            <person name="Kelly S."/>
            <person name="Saint-Marcoux D."/>
            <person name="Proust H."/>
            <person name="Prescott H."/>
            <person name="Dolan L."/>
        </authorList>
    </citation>
    <scope>NUCLEOTIDE SEQUENCE [LARGE SCALE GENOMIC DNA]</scope>
    <source>
        <tissue evidence="2">Whole gametophyte</tissue>
    </source>
</reference>
<gene>
    <name evidence="2" type="ORF">AXG93_406s1230</name>
</gene>
<organism evidence="2 3">
    <name type="scientific">Marchantia polymorpha subsp. ruderalis</name>
    <dbReference type="NCBI Taxonomy" id="1480154"/>
    <lineage>
        <taxon>Eukaryota</taxon>
        <taxon>Viridiplantae</taxon>
        <taxon>Streptophyta</taxon>
        <taxon>Embryophyta</taxon>
        <taxon>Marchantiophyta</taxon>
        <taxon>Marchantiopsida</taxon>
        <taxon>Marchantiidae</taxon>
        <taxon>Marchantiales</taxon>
        <taxon>Marchantiaceae</taxon>
        <taxon>Marchantia</taxon>
    </lineage>
</organism>
<feature type="region of interest" description="Disordered" evidence="1">
    <location>
        <begin position="1"/>
        <end position="34"/>
    </location>
</feature>
<proteinExistence type="predicted"/>
<name>A0A176VDT5_MARPO</name>
<evidence type="ECO:0000313" key="3">
    <source>
        <dbReference type="Proteomes" id="UP000077202"/>
    </source>
</evidence>
<comment type="caution">
    <text evidence="2">The sequence shown here is derived from an EMBL/GenBank/DDBJ whole genome shotgun (WGS) entry which is preliminary data.</text>
</comment>
<keyword evidence="3" id="KW-1185">Reference proteome</keyword>
<dbReference type="AlphaFoldDB" id="A0A176VDT5"/>
<accession>A0A176VDT5</accession>
<protein>
    <submittedName>
        <fullName evidence="2">Uncharacterized protein</fullName>
    </submittedName>
</protein>